<dbReference type="RefSeq" id="WP_308458369.1">
    <property type="nucleotide sequence ID" value="NZ_JAJEPS010000001.1"/>
</dbReference>
<gene>
    <name evidence="2" type="ORF">LKD36_01325</name>
</gene>
<evidence type="ECO:0000313" key="3">
    <source>
        <dbReference type="Proteomes" id="UP001198220"/>
    </source>
</evidence>
<keyword evidence="3" id="KW-1185">Reference proteome</keyword>
<accession>A0AAE3A801</accession>
<dbReference type="AlphaFoldDB" id="A0AAE3A801"/>
<organism evidence="2 3">
    <name type="scientific">Hominiventricola filiformis</name>
    <dbReference type="NCBI Taxonomy" id="2885352"/>
    <lineage>
        <taxon>Bacteria</taxon>
        <taxon>Bacillati</taxon>
        <taxon>Bacillota</taxon>
        <taxon>Clostridia</taxon>
        <taxon>Lachnospirales</taxon>
        <taxon>Lachnospiraceae</taxon>
        <taxon>Hominiventricola</taxon>
    </lineage>
</organism>
<comment type="caution">
    <text evidence="2">The sequence shown here is derived from an EMBL/GenBank/DDBJ whole genome shotgun (WGS) entry which is preliminary data.</text>
</comment>
<reference evidence="2 3" key="1">
    <citation type="submission" date="2021-10" db="EMBL/GenBank/DDBJ databases">
        <title>Anaerobic single-cell dispensing facilitates the cultivation of human gut bacteria.</title>
        <authorList>
            <person name="Afrizal A."/>
        </authorList>
    </citation>
    <scope>NUCLEOTIDE SEQUENCE [LARGE SCALE GENOMIC DNA]</scope>
    <source>
        <strain evidence="2 3">CLA-AA-H276</strain>
    </source>
</reference>
<dbReference type="Proteomes" id="UP001198220">
    <property type="component" value="Unassembled WGS sequence"/>
</dbReference>
<feature type="signal peptide" evidence="1">
    <location>
        <begin position="1"/>
        <end position="29"/>
    </location>
</feature>
<dbReference type="PROSITE" id="PS51257">
    <property type="entry name" value="PROKAR_LIPOPROTEIN"/>
    <property type="match status" value="1"/>
</dbReference>
<proteinExistence type="predicted"/>
<dbReference type="EMBL" id="JAJEPS010000001">
    <property type="protein sequence ID" value="MCC2124815.1"/>
    <property type="molecule type" value="Genomic_DNA"/>
</dbReference>
<evidence type="ECO:0000256" key="1">
    <source>
        <dbReference type="SAM" id="SignalP"/>
    </source>
</evidence>
<evidence type="ECO:0000313" key="2">
    <source>
        <dbReference type="EMBL" id="MCC2124815.1"/>
    </source>
</evidence>
<sequence>MMNKKILLTMAAVAGAFLISCTVKNPVVAAPAAHTYPTAGVIIDLDEKSDLVTFSTGSGLLYSFYGINDYAEGDIVAAIMDDNGTTDSVLDDKIASVRYAGWAGLFEEICDN</sequence>
<feature type="chain" id="PRO_5042007311" evidence="1">
    <location>
        <begin position="30"/>
        <end position="112"/>
    </location>
</feature>
<name>A0AAE3A801_9FIRM</name>
<keyword evidence="1" id="KW-0732">Signal</keyword>
<protein>
    <submittedName>
        <fullName evidence="2">Uncharacterized protein</fullName>
    </submittedName>
</protein>